<organism evidence="1">
    <name type="scientific">Rhizophora mucronata</name>
    <name type="common">Asiatic mangrove</name>
    <dbReference type="NCBI Taxonomy" id="61149"/>
    <lineage>
        <taxon>Eukaryota</taxon>
        <taxon>Viridiplantae</taxon>
        <taxon>Streptophyta</taxon>
        <taxon>Embryophyta</taxon>
        <taxon>Tracheophyta</taxon>
        <taxon>Spermatophyta</taxon>
        <taxon>Magnoliopsida</taxon>
        <taxon>eudicotyledons</taxon>
        <taxon>Gunneridae</taxon>
        <taxon>Pentapetalae</taxon>
        <taxon>rosids</taxon>
        <taxon>fabids</taxon>
        <taxon>Malpighiales</taxon>
        <taxon>Rhizophoraceae</taxon>
        <taxon>Rhizophora</taxon>
    </lineage>
</organism>
<evidence type="ECO:0000313" key="1">
    <source>
        <dbReference type="EMBL" id="MBX61971.1"/>
    </source>
</evidence>
<protein>
    <submittedName>
        <fullName evidence="1">Uncharacterized protein</fullName>
    </submittedName>
</protein>
<name>A0A2P2Q4T3_RHIMU</name>
<dbReference type="EMBL" id="GGEC01081487">
    <property type="protein sequence ID" value="MBX61971.1"/>
    <property type="molecule type" value="Transcribed_RNA"/>
</dbReference>
<sequence length="51" mass="5541">MDGKVKIHVTIFTDLQVAVENKGNGNSMNSILLMAHISISPIMANTCKLIK</sequence>
<reference evidence="1" key="1">
    <citation type="submission" date="2018-02" db="EMBL/GenBank/DDBJ databases">
        <title>Rhizophora mucronata_Transcriptome.</title>
        <authorList>
            <person name="Meera S.P."/>
            <person name="Sreeshan A."/>
            <person name="Augustine A."/>
        </authorList>
    </citation>
    <scope>NUCLEOTIDE SEQUENCE</scope>
    <source>
        <tissue evidence="1">Leaf</tissue>
    </source>
</reference>
<proteinExistence type="predicted"/>
<accession>A0A2P2Q4T3</accession>
<dbReference type="AlphaFoldDB" id="A0A2P2Q4T3"/>